<dbReference type="GO" id="GO:0004869">
    <property type="term" value="F:cysteine-type endopeptidase inhibitor activity"/>
    <property type="evidence" value="ECO:0007669"/>
    <property type="project" value="UniProtKB-ARBA"/>
</dbReference>
<dbReference type="GO" id="GO:0061630">
    <property type="term" value="F:ubiquitin protein ligase activity"/>
    <property type="evidence" value="ECO:0007669"/>
    <property type="project" value="TreeGrafter"/>
</dbReference>
<gene>
    <name evidence="9" type="ORF">AGLY_013894</name>
</gene>
<evidence type="ECO:0000313" key="10">
    <source>
        <dbReference type="Proteomes" id="UP000475862"/>
    </source>
</evidence>
<dbReference type="Pfam" id="PF00653">
    <property type="entry name" value="BIR"/>
    <property type="match status" value="2"/>
</dbReference>
<sequence>MELSQSIDLKNESNRLGTFTGWPVSFIITPKSLAAAGFYYTKQTDKVKCAFCNICICHWEFGDNAVDEHKRHNPNCSFFLSQDCGNIPIIEGIQLRGEFIENHKETGEPIDIQGLGVRAHRVAFHLKYNSFSARLKTFSGWSNESQKPEDLATAGFFFTGSNDEVRCYYCDGGLQNWEVDDNTWVEHAKWFPNCGFLNLVKGEQFLDGNLVERFNALLNRPRLDDTGEGQVVSIHQTDNISPNSISSSIRTNETTDRQISDLMLLPPAQIERGGIEKNIKVLNQNTNESSLTPRRVEPDSESMRMALELGLQPSQIRQAIRSNLQDIGTPFRPMDNFMQQVLNQDQNSFFSEGDTLTLEQILRREEPEPMDGISIPRDDDVSEESSDSNDEIIEEVVTRISASSSSSDCDSEVEAEEVSELSEPEDENENENENENVTFDTNESAFIADSVNSSLSNDIKVKEEADEPIDESANVKLSQRDLEEENRRLREARLCKICVDQELGVVMLPCAHLVACITCASSLLDCPLCRQTIKATVRTFLS</sequence>
<feature type="region of interest" description="Disordered" evidence="7">
    <location>
        <begin position="363"/>
        <end position="442"/>
    </location>
</feature>
<keyword evidence="10" id="KW-1185">Reference proteome</keyword>
<dbReference type="InterPro" id="IPR001841">
    <property type="entry name" value="Znf_RING"/>
</dbReference>
<dbReference type="Gene3D" id="1.10.8.10">
    <property type="entry name" value="DNA helicase RuvA subunit, C-terminal domain"/>
    <property type="match status" value="1"/>
</dbReference>
<dbReference type="GO" id="GO:0043066">
    <property type="term" value="P:negative regulation of apoptotic process"/>
    <property type="evidence" value="ECO:0007669"/>
    <property type="project" value="TreeGrafter"/>
</dbReference>
<dbReference type="Gene3D" id="3.30.40.10">
    <property type="entry name" value="Zinc/RING finger domain, C3HC4 (zinc finger)"/>
    <property type="match status" value="1"/>
</dbReference>
<dbReference type="SMART" id="SM00238">
    <property type="entry name" value="BIR"/>
    <property type="match status" value="2"/>
</dbReference>
<dbReference type="CDD" id="cd00022">
    <property type="entry name" value="BIR"/>
    <property type="match status" value="2"/>
</dbReference>
<keyword evidence="2" id="KW-0053">Apoptosis</keyword>
<name>A0A6G0T682_APHGL</name>
<dbReference type="PANTHER" id="PTHR10044:SF139">
    <property type="entry name" value="DEATH-ASSOCIATED INHIBITOR OF APOPTOSIS 2"/>
    <property type="match status" value="1"/>
</dbReference>
<dbReference type="PROSITE" id="PS50143">
    <property type="entry name" value="BIR_REPEAT_2"/>
    <property type="match status" value="2"/>
</dbReference>
<keyword evidence="5" id="KW-0862">Zinc</keyword>
<dbReference type="GO" id="GO:0089720">
    <property type="term" value="F:caspase binding"/>
    <property type="evidence" value="ECO:0007669"/>
    <property type="project" value="UniProtKB-ARBA"/>
</dbReference>
<dbReference type="Proteomes" id="UP000475862">
    <property type="component" value="Unassembled WGS sequence"/>
</dbReference>
<feature type="compositionally biased region" description="Acidic residues" evidence="7">
    <location>
        <begin position="409"/>
        <end position="434"/>
    </location>
</feature>
<dbReference type="GO" id="GO:0031398">
    <property type="term" value="P:positive regulation of protein ubiquitination"/>
    <property type="evidence" value="ECO:0007669"/>
    <property type="project" value="TreeGrafter"/>
</dbReference>
<evidence type="ECO:0000256" key="5">
    <source>
        <dbReference type="ARBA" id="ARBA00022833"/>
    </source>
</evidence>
<evidence type="ECO:0000256" key="2">
    <source>
        <dbReference type="ARBA" id="ARBA00022703"/>
    </source>
</evidence>
<dbReference type="GO" id="GO:0051726">
    <property type="term" value="P:regulation of cell cycle"/>
    <property type="evidence" value="ECO:0007669"/>
    <property type="project" value="TreeGrafter"/>
</dbReference>
<dbReference type="FunFam" id="3.30.40.10:FF:000184">
    <property type="entry name" value="Baculoviral IAP repeat containing 2"/>
    <property type="match status" value="1"/>
</dbReference>
<dbReference type="Pfam" id="PF13920">
    <property type="entry name" value="zf-C3HC4_3"/>
    <property type="match status" value="1"/>
</dbReference>
<dbReference type="EMBL" id="VYZN01000055">
    <property type="protein sequence ID" value="KAE9526263.1"/>
    <property type="molecule type" value="Genomic_DNA"/>
</dbReference>
<evidence type="ECO:0000313" key="9">
    <source>
        <dbReference type="EMBL" id="KAE9526263.1"/>
    </source>
</evidence>
<proteinExistence type="inferred from homology"/>
<dbReference type="OrthoDB" id="774873at2759"/>
<dbReference type="GO" id="GO:0005829">
    <property type="term" value="C:cytosol"/>
    <property type="evidence" value="ECO:0007669"/>
    <property type="project" value="UniProtKB-ARBA"/>
</dbReference>
<dbReference type="AlphaFoldDB" id="A0A6G0T682"/>
<dbReference type="InterPro" id="IPR001370">
    <property type="entry name" value="BIR_rpt"/>
</dbReference>
<dbReference type="GO" id="GO:0070936">
    <property type="term" value="P:protein K48-linked ubiquitination"/>
    <property type="evidence" value="ECO:0007669"/>
    <property type="project" value="UniProtKB-ARBA"/>
</dbReference>
<dbReference type="GO" id="GO:0031625">
    <property type="term" value="F:ubiquitin protein ligase binding"/>
    <property type="evidence" value="ECO:0007669"/>
    <property type="project" value="UniProtKB-ARBA"/>
</dbReference>
<accession>A0A6G0T682</accession>
<evidence type="ECO:0000256" key="6">
    <source>
        <dbReference type="PROSITE-ProRule" id="PRU00175"/>
    </source>
</evidence>
<organism evidence="9 10">
    <name type="scientific">Aphis glycines</name>
    <name type="common">Soybean aphid</name>
    <dbReference type="NCBI Taxonomy" id="307491"/>
    <lineage>
        <taxon>Eukaryota</taxon>
        <taxon>Metazoa</taxon>
        <taxon>Ecdysozoa</taxon>
        <taxon>Arthropoda</taxon>
        <taxon>Hexapoda</taxon>
        <taxon>Insecta</taxon>
        <taxon>Pterygota</taxon>
        <taxon>Neoptera</taxon>
        <taxon>Paraneoptera</taxon>
        <taxon>Hemiptera</taxon>
        <taxon>Sternorrhyncha</taxon>
        <taxon>Aphidomorpha</taxon>
        <taxon>Aphidoidea</taxon>
        <taxon>Aphididae</taxon>
        <taxon>Aphidini</taxon>
        <taxon>Aphis</taxon>
        <taxon>Aphis</taxon>
    </lineage>
</organism>
<keyword evidence="4 6" id="KW-0863">Zinc-finger</keyword>
<dbReference type="GO" id="GO:0043027">
    <property type="term" value="F:cysteine-type endopeptidase inhibitor activity involved in apoptotic process"/>
    <property type="evidence" value="ECO:0007669"/>
    <property type="project" value="UniProtKB-ARBA"/>
</dbReference>
<dbReference type="Gene3D" id="1.10.1170.10">
    <property type="entry name" value="Inhibitor Of Apoptosis Protein (2mihbC-IAP-1), Chain A"/>
    <property type="match status" value="2"/>
</dbReference>
<protein>
    <recommendedName>
        <fullName evidence="8">RING-type domain-containing protein</fullName>
    </recommendedName>
</protein>
<dbReference type="GO" id="GO:0048471">
    <property type="term" value="C:perinuclear region of cytoplasm"/>
    <property type="evidence" value="ECO:0007669"/>
    <property type="project" value="UniProtKB-ARBA"/>
</dbReference>
<dbReference type="GO" id="GO:0006915">
    <property type="term" value="P:apoptotic process"/>
    <property type="evidence" value="ECO:0007669"/>
    <property type="project" value="UniProtKB-KW"/>
</dbReference>
<dbReference type="InterPro" id="IPR013083">
    <property type="entry name" value="Znf_RING/FYVE/PHD"/>
</dbReference>
<keyword evidence="3" id="KW-0479">Metal-binding</keyword>
<dbReference type="InterPro" id="IPR050784">
    <property type="entry name" value="IAP"/>
</dbReference>
<feature type="compositionally biased region" description="Acidic residues" evidence="7">
    <location>
        <begin position="380"/>
        <end position="394"/>
    </location>
</feature>
<evidence type="ECO:0000256" key="4">
    <source>
        <dbReference type="ARBA" id="ARBA00022771"/>
    </source>
</evidence>
<evidence type="ECO:0000256" key="3">
    <source>
        <dbReference type="ARBA" id="ARBA00022723"/>
    </source>
</evidence>
<comment type="similarity">
    <text evidence="1">Belongs to the IAP family.</text>
</comment>
<evidence type="ECO:0000256" key="7">
    <source>
        <dbReference type="SAM" id="MobiDB-lite"/>
    </source>
</evidence>
<dbReference type="PANTHER" id="PTHR10044">
    <property type="entry name" value="INHIBITOR OF APOPTOSIS"/>
    <property type="match status" value="1"/>
</dbReference>
<dbReference type="GO" id="GO:0008270">
    <property type="term" value="F:zinc ion binding"/>
    <property type="evidence" value="ECO:0007669"/>
    <property type="project" value="UniProtKB-KW"/>
</dbReference>
<dbReference type="SMART" id="SM00184">
    <property type="entry name" value="RING"/>
    <property type="match status" value="1"/>
</dbReference>
<dbReference type="FunFam" id="1.10.1170.10:FF:000002">
    <property type="entry name" value="Baculoviral IAP repeat containing 7"/>
    <property type="match status" value="1"/>
</dbReference>
<dbReference type="GO" id="GO:0005634">
    <property type="term" value="C:nucleus"/>
    <property type="evidence" value="ECO:0007669"/>
    <property type="project" value="TreeGrafter"/>
</dbReference>
<dbReference type="SUPFAM" id="SSF57924">
    <property type="entry name" value="Inhibitor of apoptosis (IAP) repeat"/>
    <property type="match status" value="2"/>
</dbReference>
<evidence type="ECO:0000256" key="1">
    <source>
        <dbReference type="ARBA" id="ARBA00006672"/>
    </source>
</evidence>
<feature type="domain" description="RING-type" evidence="8">
    <location>
        <begin position="495"/>
        <end position="530"/>
    </location>
</feature>
<evidence type="ECO:0000259" key="8">
    <source>
        <dbReference type="PROSITE" id="PS50089"/>
    </source>
</evidence>
<dbReference type="PROSITE" id="PS50089">
    <property type="entry name" value="ZF_RING_2"/>
    <property type="match status" value="1"/>
</dbReference>
<reference evidence="9 10" key="1">
    <citation type="submission" date="2019-08" db="EMBL/GenBank/DDBJ databases">
        <title>The genome of the soybean aphid Biotype 1, its phylome, world population structure and adaptation to the North American continent.</title>
        <authorList>
            <person name="Giordano R."/>
            <person name="Donthu R.K."/>
            <person name="Hernandez A.G."/>
            <person name="Wright C.L."/>
            <person name="Zimin A.V."/>
        </authorList>
    </citation>
    <scope>NUCLEOTIDE SEQUENCE [LARGE SCALE GENOMIC DNA]</scope>
    <source>
        <tissue evidence="9">Whole aphids</tissue>
    </source>
</reference>
<dbReference type="GO" id="GO:0022416">
    <property type="term" value="P:chaeta development"/>
    <property type="evidence" value="ECO:0007669"/>
    <property type="project" value="UniProtKB-ARBA"/>
</dbReference>
<dbReference type="CDD" id="cd16713">
    <property type="entry name" value="RING-HC_BIRC2_3_7"/>
    <property type="match status" value="1"/>
</dbReference>
<comment type="caution">
    <text evidence="9">The sequence shown here is derived from an EMBL/GenBank/DDBJ whole genome shotgun (WGS) entry which is preliminary data.</text>
</comment>